<evidence type="ECO:0000256" key="2">
    <source>
        <dbReference type="ARBA" id="ARBA00022729"/>
    </source>
</evidence>
<accession>A0A937UPE5</accession>
<dbReference type="Proteomes" id="UP000604475">
    <property type="component" value="Unassembled WGS sequence"/>
</dbReference>
<feature type="region of interest" description="Disordered" evidence="3">
    <location>
        <begin position="45"/>
        <end position="68"/>
    </location>
</feature>
<evidence type="ECO:0000259" key="4">
    <source>
        <dbReference type="Pfam" id="PF13458"/>
    </source>
</evidence>
<comment type="similarity">
    <text evidence="1">Belongs to the leucine-binding protein family.</text>
</comment>
<dbReference type="PANTHER" id="PTHR30483">
    <property type="entry name" value="LEUCINE-SPECIFIC-BINDING PROTEIN"/>
    <property type="match status" value="1"/>
</dbReference>
<dbReference type="InterPro" id="IPR028082">
    <property type="entry name" value="Peripla_BP_I"/>
</dbReference>
<dbReference type="EMBL" id="JAEACQ010000254">
    <property type="protein sequence ID" value="MBL7630794.1"/>
    <property type="molecule type" value="Genomic_DNA"/>
</dbReference>
<feature type="domain" description="Leucine-binding protein" evidence="4">
    <location>
        <begin position="70"/>
        <end position="397"/>
    </location>
</feature>
<evidence type="ECO:0000256" key="3">
    <source>
        <dbReference type="SAM" id="MobiDB-lite"/>
    </source>
</evidence>
<dbReference type="PANTHER" id="PTHR30483:SF38">
    <property type="entry name" value="BLR7848 PROTEIN"/>
    <property type="match status" value="1"/>
</dbReference>
<keyword evidence="2" id="KW-0732">Signal</keyword>
<protein>
    <submittedName>
        <fullName evidence="5">ABC transporter substrate-binding protein</fullName>
    </submittedName>
</protein>
<sequence length="433" mass="44160">MRNKSVPLGRSRRKPAPRHSLSMLLAVPLTLLLFVAACGSDAGAGDTPASGSPSIGADPLGPLDQATGEPVKIGVVSDGKSAAVDNSVQFAVAEATARYFNEHKGGIGGRPIEIVSCETQSDPARGADCGNQMIEKDVVAVAVGESSVTESVWKPLSDAGIPTMIFGAGNPAILADDTSYILGDPSFTTLQLPISLAKDKGVDKVASIVIDVPNALEVAQRVAPGRYKDNGLEYQLVTVPPGTADMTPQMKTVLDGGAGLVFVVGNDAFCISAFDGLKAVGYDGTISAISQCLSDATREAVSAEVLDGMVIGASVPVGGDEPSTTLYNTVLDTYGDDIDQAAPAGRGMFVVLGGLVASLDNITGDITPATVNATIKAMPEIDLPGAAGLKFRCNGKAYPKSPAVCVRGGLTATLDNKGNPTAFDVTGSSPIPD</sequence>
<dbReference type="InterPro" id="IPR028081">
    <property type="entry name" value="Leu-bd"/>
</dbReference>
<evidence type="ECO:0000313" key="5">
    <source>
        <dbReference type="EMBL" id="MBL7630794.1"/>
    </source>
</evidence>
<comment type="caution">
    <text evidence="5">The sequence shown here is derived from an EMBL/GenBank/DDBJ whole genome shotgun (WGS) entry which is preliminary data.</text>
</comment>
<dbReference type="InterPro" id="IPR051010">
    <property type="entry name" value="BCAA_transport"/>
</dbReference>
<proteinExistence type="inferred from homology"/>
<evidence type="ECO:0000313" key="6">
    <source>
        <dbReference type="Proteomes" id="UP000604475"/>
    </source>
</evidence>
<gene>
    <name evidence="5" type="ORF">I7412_27265</name>
</gene>
<reference evidence="5" key="1">
    <citation type="submission" date="2020-12" db="EMBL/GenBank/DDBJ databases">
        <title>Genomic characterization of non-nitrogen-fixing Frankia strains.</title>
        <authorList>
            <person name="Carlos-Shanley C."/>
            <person name="Guerra T."/>
            <person name="Hahn D."/>
        </authorList>
    </citation>
    <scope>NUCLEOTIDE SEQUENCE</scope>
    <source>
        <strain evidence="5">CN6</strain>
    </source>
</reference>
<dbReference type="SUPFAM" id="SSF53822">
    <property type="entry name" value="Periplasmic binding protein-like I"/>
    <property type="match status" value="1"/>
</dbReference>
<dbReference type="AlphaFoldDB" id="A0A937UPE5"/>
<dbReference type="Gene3D" id="3.40.50.2300">
    <property type="match status" value="2"/>
</dbReference>
<dbReference type="Pfam" id="PF13458">
    <property type="entry name" value="Peripla_BP_6"/>
    <property type="match status" value="1"/>
</dbReference>
<organism evidence="5 6">
    <name type="scientific">Frankia nepalensis</name>
    <dbReference type="NCBI Taxonomy" id="1836974"/>
    <lineage>
        <taxon>Bacteria</taxon>
        <taxon>Bacillati</taxon>
        <taxon>Actinomycetota</taxon>
        <taxon>Actinomycetes</taxon>
        <taxon>Frankiales</taxon>
        <taxon>Frankiaceae</taxon>
        <taxon>Frankia</taxon>
    </lineage>
</organism>
<name>A0A937UPE5_9ACTN</name>
<keyword evidence="6" id="KW-1185">Reference proteome</keyword>
<evidence type="ECO:0000256" key="1">
    <source>
        <dbReference type="ARBA" id="ARBA00010062"/>
    </source>
</evidence>